<keyword evidence="5" id="KW-0539">Nucleus</keyword>
<dbReference type="InterPro" id="IPR016897">
    <property type="entry name" value="SKP1"/>
</dbReference>
<comment type="subunit">
    <text evidence="7">Part of a SCF (SKP1-cullin-F-box) protein ligase complex.</text>
</comment>
<evidence type="ECO:0000259" key="9">
    <source>
        <dbReference type="Pfam" id="PF03931"/>
    </source>
</evidence>
<gene>
    <name evidence="10" type="primary">SKP20_1</name>
    <name evidence="10" type="ORF">CASFOL_021387</name>
</gene>
<dbReference type="SUPFAM" id="SSF54695">
    <property type="entry name" value="POZ domain"/>
    <property type="match status" value="1"/>
</dbReference>
<dbReference type="InterPro" id="IPR016072">
    <property type="entry name" value="Skp1_comp_dimer"/>
</dbReference>
<dbReference type="PIRSF" id="PIRSF028729">
    <property type="entry name" value="E3_ubiquit_lig_SCF_Skp"/>
    <property type="match status" value="1"/>
</dbReference>
<evidence type="ECO:0000256" key="4">
    <source>
        <dbReference type="ARBA" id="ARBA00022786"/>
    </source>
</evidence>
<dbReference type="CDD" id="cd18322">
    <property type="entry name" value="BTB_POZ_SKP1"/>
    <property type="match status" value="1"/>
</dbReference>
<dbReference type="FunFam" id="3.30.710.10:FF:000170">
    <property type="entry name" value="SKP1-like protein 5"/>
    <property type="match status" value="1"/>
</dbReference>
<comment type="pathway">
    <text evidence="2 7">Protein modification; protein ubiquitination.</text>
</comment>
<protein>
    <recommendedName>
        <fullName evidence="7">SKP1-like protein</fullName>
    </recommendedName>
</protein>
<evidence type="ECO:0000256" key="5">
    <source>
        <dbReference type="ARBA" id="ARBA00023242"/>
    </source>
</evidence>
<name>A0ABD3CWE2_9LAMI</name>
<evidence type="ECO:0000256" key="2">
    <source>
        <dbReference type="ARBA" id="ARBA00004906"/>
    </source>
</evidence>
<accession>A0ABD3CWE2</accession>
<dbReference type="GO" id="GO:0005634">
    <property type="term" value="C:nucleus"/>
    <property type="evidence" value="ECO:0007669"/>
    <property type="project" value="UniProtKB-SubCell"/>
</dbReference>
<proteinExistence type="inferred from homology"/>
<keyword evidence="11" id="KW-1185">Reference proteome</keyword>
<dbReference type="SMART" id="SM00512">
    <property type="entry name" value="Skp1"/>
    <property type="match status" value="1"/>
</dbReference>
<feature type="domain" description="SKP1 component POZ" evidence="9">
    <location>
        <begin position="13"/>
        <end position="72"/>
    </location>
</feature>
<comment type="subcellular location">
    <subcellularLocation>
        <location evidence="1">Nucleus</location>
    </subcellularLocation>
</comment>
<evidence type="ECO:0000256" key="6">
    <source>
        <dbReference type="ARBA" id="ARBA00054396"/>
    </source>
</evidence>
<feature type="domain" description="SKP1 component dimerisation" evidence="8">
    <location>
        <begin position="125"/>
        <end position="172"/>
    </location>
</feature>
<comment type="caution">
    <text evidence="10">The sequence shown here is derived from an EMBL/GenBank/DDBJ whole genome shotgun (WGS) entry which is preliminary data.</text>
</comment>
<evidence type="ECO:0000256" key="3">
    <source>
        <dbReference type="ARBA" id="ARBA00009993"/>
    </source>
</evidence>
<dbReference type="SUPFAM" id="SSF81382">
    <property type="entry name" value="Skp1 dimerisation domain-like"/>
    <property type="match status" value="1"/>
</dbReference>
<reference evidence="11" key="1">
    <citation type="journal article" date="2024" name="IScience">
        <title>Strigolactones Initiate the Formation of Haustorium-like Structures in Castilleja.</title>
        <authorList>
            <person name="Buerger M."/>
            <person name="Peterson D."/>
            <person name="Chory J."/>
        </authorList>
    </citation>
    <scope>NUCLEOTIDE SEQUENCE [LARGE SCALE GENOMIC DNA]</scope>
</reference>
<keyword evidence="4 7" id="KW-0833">Ubl conjugation pathway</keyword>
<evidence type="ECO:0000313" key="10">
    <source>
        <dbReference type="EMBL" id="KAL3634333.1"/>
    </source>
</evidence>
<comment type="function">
    <text evidence="6 7">Involved in ubiquitination and subsequent proteasomal degradation of target proteins. Together with CUL1, RBX1 and a F-box protein, it forms a SCF E3 ubiquitin ligase complex. The functional specificity of this complex depends on the type of F-box protein. In the SCF complex, it serves as an adapter that links the F-box protein to CUL1.</text>
</comment>
<dbReference type="PANTHER" id="PTHR11165">
    <property type="entry name" value="SKP1"/>
    <property type="match status" value="1"/>
</dbReference>
<dbReference type="AlphaFoldDB" id="A0ABD3CWE2"/>
<evidence type="ECO:0000256" key="7">
    <source>
        <dbReference type="PIRNR" id="PIRNR028729"/>
    </source>
</evidence>
<organism evidence="10 11">
    <name type="scientific">Castilleja foliolosa</name>
    <dbReference type="NCBI Taxonomy" id="1961234"/>
    <lineage>
        <taxon>Eukaryota</taxon>
        <taxon>Viridiplantae</taxon>
        <taxon>Streptophyta</taxon>
        <taxon>Embryophyta</taxon>
        <taxon>Tracheophyta</taxon>
        <taxon>Spermatophyta</taxon>
        <taxon>Magnoliopsida</taxon>
        <taxon>eudicotyledons</taxon>
        <taxon>Gunneridae</taxon>
        <taxon>Pentapetalae</taxon>
        <taxon>asterids</taxon>
        <taxon>lamiids</taxon>
        <taxon>Lamiales</taxon>
        <taxon>Orobanchaceae</taxon>
        <taxon>Pedicularideae</taxon>
        <taxon>Castillejinae</taxon>
        <taxon>Castilleja</taxon>
    </lineage>
</organism>
<dbReference type="Proteomes" id="UP001632038">
    <property type="component" value="Unassembled WGS sequence"/>
</dbReference>
<dbReference type="InterPro" id="IPR036296">
    <property type="entry name" value="SKP1-like_dim_sf"/>
</dbReference>
<evidence type="ECO:0000313" key="11">
    <source>
        <dbReference type="Proteomes" id="UP001632038"/>
    </source>
</evidence>
<dbReference type="GO" id="GO:0016567">
    <property type="term" value="P:protein ubiquitination"/>
    <property type="evidence" value="ECO:0007669"/>
    <property type="project" value="UniProtKB-UniRule"/>
</dbReference>
<dbReference type="Pfam" id="PF03931">
    <property type="entry name" value="Skp1_POZ"/>
    <property type="match status" value="1"/>
</dbReference>
<evidence type="ECO:0000256" key="1">
    <source>
        <dbReference type="ARBA" id="ARBA00004123"/>
    </source>
</evidence>
<dbReference type="InterPro" id="IPR016073">
    <property type="entry name" value="Skp1_comp_POZ"/>
</dbReference>
<dbReference type="Pfam" id="PF01466">
    <property type="entry name" value="Skp1"/>
    <property type="match status" value="1"/>
</dbReference>
<dbReference type="InterPro" id="IPR001232">
    <property type="entry name" value="SKP1-like"/>
</dbReference>
<dbReference type="GO" id="GO:0009867">
    <property type="term" value="P:jasmonic acid mediated signaling pathway"/>
    <property type="evidence" value="ECO:0007669"/>
    <property type="project" value="UniProtKB-ARBA"/>
</dbReference>
<comment type="similarity">
    <text evidence="3 7">Belongs to the SKP1 family.</text>
</comment>
<evidence type="ECO:0000259" key="8">
    <source>
        <dbReference type="Pfam" id="PF01466"/>
    </source>
</evidence>
<sequence>MSSSESAVEHGTKKIVLRSSNGELFEVEEAVAVKSQTIKHMIEDDCAYTVIPIPNVTGAILSKVLEYCKRHVDACAPASASNTDDKPSSTAVSDAELKDFDSEFIKVDHSTLFDIILAANYLNIKCLLDLTTQAAADMIEDKTPEEVRKIFNIENDFTPEEEEQVRMENQWAFE</sequence>
<dbReference type="Gene3D" id="3.30.710.10">
    <property type="entry name" value="Potassium Channel Kv1.1, Chain A"/>
    <property type="match status" value="1"/>
</dbReference>
<dbReference type="InterPro" id="IPR011333">
    <property type="entry name" value="SKP1/BTB/POZ_sf"/>
</dbReference>
<dbReference type="EMBL" id="JAVIJP010000028">
    <property type="protein sequence ID" value="KAL3634333.1"/>
    <property type="molecule type" value="Genomic_DNA"/>
</dbReference>